<dbReference type="Gene3D" id="3.40.800.20">
    <property type="entry name" value="Histone deacetylase domain"/>
    <property type="match status" value="1"/>
</dbReference>
<dbReference type="AlphaFoldDB" id="A0A0D2MDV2"/>
<evidence type="ECO:0000256" key="1">
    <source>
        <dbReference type="SAM" id="MobiDB-lite"/>
    </source>
</evidence>
<dbReference type="Proteomes" id="UP000054498">
    <property type="component" value="Unassembled WGS sequence"/>
</dbReference>
<dbReference type="GeneID" id="25732143"/>
<dbReference type="RefSeq" id="XP_013892415.1">
    <property type="nucleotide sequence ID" value="XM_014036961.1"/>
</dbReference>
<accession>A0A0D2MDV2</accession>
<name>A0A0D2MDV2_9CHLO</name>
<dbReference type="KEGG" id="mng:MNEG_14568"/>
<feature type="region of interest" description="Disordered" evidence="1">
    <location>
        <begin position="86"/>
        <end position="113"/>
    </location>
</feature>
<sequence length="113" mass="11478">MALLKRAAVRHCGGRLVAVHEGGYSDVYVPFCGLAAIEALAGLRSKVSDPYLEDVQGFGWQALQPHQDAVLRRCEAHVARLATRLAASGSASGGGGSSSGGNGSGSSAAAARR</sequence>
<feature type="compositionally biased region" description="Gly residues" evidence="1">
    <location>
        <begin position="91"/>
        <end position="104"/>
    </location>
</feature>
<dbReference type="InterPro" id="IPR037138">
    <property type="entry name" value="His_deacetylse_dom_sf"/>
</dbReference>
<gene>
    <name evidence="2" type="ORF">MNEG_14568</name>
</gene>
<reference evidence="2 3" key="1">
    <citation type="journal article" date="2013" name="BMC Genomics">
        <title>Reconstruction of the lipid metabolism for the microalga Monoraphidium neglectum from its genome sequence reveals characteristics suitable for biofuel production.</title>
        <authorList>
            <person name="Bogen C."/>
            <person name="Al-Dilaimi A."/>
            <person name="Albersmeier A."/>
            <person name="Wichmann J."/>
            <person name="Grundmann M."/>
            <person name="Rupp O."/>
            <person name="Lauersen K.J."/>
            <person name="Blifernez-Klassen O."/>
            <person name="Kalinowski J."/>
            <person name="Goesmann A."/>
            <person name="Mussgnug J.H."/>
            <person name="Kruse O."/>
        </authorList>
    </citation>
    <scope>NUCLEOTIDE SEQUENCE [LARGE SCALE GENOMIC DNA]</scope>
    <source>
        <strain evidence="2 3">SAG 48.87</strain>
    </source>
</reference>
<proteinExistence type="predicted"/>
<organism evidence="2 3">
    <name type="scientific">Monoraphidium neglectum</name>
    <dbReference type="NCBI Taxonomy" id="145388"/>
    <lineage>
        <taxon>Eukaryota</taxon>
        <taxon>Viridiplantae</taxon>
        <taxon>Chlorophyta</taxon>
        <taxon>core chlorophytes</taxon>
        <taxon>Chlorophyceae</taxon>
        <taxon>CS clade</taxon>
        <taxon>Sphaeropleales</taxon>
        <taxon>Selenastraceae</taxon>
        <taxon>Monoraphidium</taxon>
    </lineage>
</organism>
<dbReference type="InterPro" id="IPR023696">
    <property type="entry name" value="Ureohydrolase_dom_sf"/>
</dbReference>
<evidence type="ECO:0000313" key="2">
    <source>
        <dbReference type="EMBL" id="KIY93395.1"/>
    </source>
</evidence>
<dbReference type="EMBL" id="KK104804">
    <property type="protein sequence ID" value="KIY93395.1"/>
    <property type="molecule type" value="Genomic_DNA"/>
</dbReference>
<protein>
    <submittedName>
        <fullName evidence="2">Histone deacetylase family protein</fullName>
    </submittedName>
</protein>
<dbReference type="STRING" id="145388.A0A0D2MDV2"/>
<dbReference type="OrthoDB" id="424012at2759"/>
<dbReference type="SUPFAM" id="SSF52768">
    <property type="entry name" value="Arginase/deacetylase"/>
    <property type="match status" value="1"/>
</dbReference>
<evidence type="ECO:0000313" key="3">
    <source>
        <dbReference type="Proteomes" id="UP000054498"/>
    </source>
</evidence>
<keyword evidence="3" id="KW-1185">Reference proteome</keyword>